<feature type="region of interest" description="Disordered" evidence="1">
    <location>
        <begin position="58"/>
        <end position="85"/>
    </location>
</feature>
<protein>
    <submittedName>
        <fullName evidence="2">Uncharacterized protein</fullName>
    </submittedName>
</protein>
<gene>
    <name evidence="2" type="ORF">UFOVP244_160</name>
</gene>
<evidence type="ECO:0000256" key="1">
    <source>
        <dbReference type="SAM" id="MobiDB-lite"/>
    </source>
</evidence>
<organism evidence="2">
    <name type="scientific">uncultured Caudovirales phage</name>
    <dbReference type="NCBI Taxonomy" id="2100421"/>
    <lineage>
        <taxon>Viruses</taxon>
        <taxon>Duplodnaviria</taxon>
        <taxon>Heunggongvirae</taxon>
        <taxon>Uroviricota</taxon>
        <taxon>Caudoviricetes</taxon>
        <taxon>Peduoviridae</taxon>
        <taxon>Maltschvirus</taxon>
        <taxon>Maltschvirus maltsch</taxon>
    </lineage>
</organism>
<evidence type="ECO:0000313" key="2">
    <source>
        <dbReference type="EMBL" id="CAB5221422.1"/>
    </source>
</evidence>
<dbReference type="EMBL" id="LR798292">
    <property type="protein sequence ID" value="CAB5221422.1"/>
    <property type="molecule type" value="Genomic_DNA"/>
</dbReference>
<accession>A0A6J7WXI2</accession>
<reference evidence="2" key="1">
    <citation type="submission" date="2020-05" db="EMBL/GenBank/DDBJ databases">
        <authorList>
            <person name="Chiriac C."/>
            <person name="Salcher M."/>
            <person name="Ghai R."/>
            <person name="Kavagutti S V."/>
        </authorList>
    </citation>
    <scope>NUCLEOTIDE SEQUENCE</scope>
</reference>
<feature type="compositionally biased region" description="Basic and acidic residues" evidence="1">
    <location>
        <begin position="76"/>
        <end position="85"/>
    </location>
</feature>
<proteinExistence type="predicted"/>
<name>A0A6J7WXI2_9CAUD</name>
<sequence length="85" mass="9024">MQIQLVPGDYLWSSEGTHVCDANGFAIVVSEEVSVEVDDAKSTTVWTLIQSDRVARGVDPATGLKQPDTSLSGSDADSKEAVITQ</sequence>